<evidence type="ECO:0000313" key="5">
    <source>
        <dbReference type="EMBL" id="MFC3550436.1"/>
    </source>
</evidence>
<dbReference type="Gene3D" id="1.10.10.60">
    <property type="entry name" value="Homeodomain-like"/>
    <property type="match status" value="1"/>
</dbReference>
<dbReference type="SUPFAM" id="SSF51215">
    <property type="entry name" value="Regulatory protein AraC"/>
    <property type="match status" value="1"/>
</dbReference>
<keyword evidence="2" id="KW-0238">DNA-binding</keyword>
<dbReference type="InterPro" id="IPR050204">
    <property type="entry name" value="AraC_XylS_family_regulators"/>
</dbReference>
<feature type="domain" description="HTH araC/xylS-type" evidence="4">
    <location>
        <begin position="174"/>
        <end position="272"/>
    </location>
</feature>
<dbReference type="InterPro" id="IPR009057">
    <property type="entry name" value="Homeodomain-like_sf"/>
</dbReference>
<dbReference type="PANTHER" id="PTHR46796:SF6">
    <property type="entry name" value="ARAC SUBFAMILY"/>
    <property type="match status" value="1"/>
</dbReference>
<dbReference type="RefSeq" id="WP_386758199.1">
    <property type="nucleotide sequence ID" value="NZ_JBHRXK010000002.1"/>
</dbReference>
<evidence type="ECO:0000259" key="4">
    <source>
        <dbReference type="PROSITE" id="PS01124"/>
    </source>
</evidence>
<dbReference type="SUPFAM" id="SSF46689">
    <property type="entry name" value="Homeodomain-like"/>
    <property type="match status" value="2"/>
</dbReference>
<organism evidence="5 6">
    <name type="scientific">Lysobacter cavernae</name>
    <dbReference type="NCBI Taxonomy" id="1685901"/>
    <lineage>
        <taxon>Bacteria</taxon>
        <taxon>Pseudomonadati</taxon>
        <taxon>Pseudomonadota</taxon>
        <taxon>Gammaproteobacteria</taxon>
        <taxon>Lysobacterales</taxon>
        <taxon>Lysobacteraceae</taxon>
        <taxon>Lysobacter</taxon>
    </lineage>
</organism>
<comment type="caution">
    <text evidence="5">The sequence shown here is derived from an EMBL/GenBank/DDBJ whole genome shotgun (WGS) entry which is preliminary data.</text>
</comment>
<reference evidence="6" key="1">
    <citation type="journal article" date="2019" name="Int. J. Syst. Evol. Microbiol.">
        <title>The Global Catalogue of Microorganisms (GCM) 10K type strain sequencing project: providing services to taxonomists for standard genome sequencing and annotation.</title>
        <authorList>
            <consortium name="The Broad Institute Genomics Platform"/>
            <consortium name="The Broad Institute Genome Sequencing Center for Infectious Disease"/>
            <person name="Wu L."/>
            <person name="Ma J."/>
        </authorList>
    </citation>
    <scope>NUCLEOTIDE SEQUENCE [LARGE SCALE GENOMIC DNA]</scope>
    <source>
        <strain evidence="6">KCTC 42875</strain>
    </source>
</reference>
<evidence type="ECO:0000256" key="2">
    <source>
        <dbReference type="ARBA" id="ARBA00023125"/>
    </source>
</evidence>
<accession>A0ABV7RRE4</accession>
<dbReference type="PANTHER" id="PTHR46796">
    <property type="entry name" value="HTH-TYPE TRANSCRIPTIONAL ACTIVATOR RHAS-RELATED"/>
    <property type="match status" value="1"/>
</dbReference>
<protein>
    <submittedName>
        <fullName evidence="5">Helix-turn-helix domain-containing protein</fullName>
    </submittedName>
</protein>
<evidence type="ECO:0000313" key="6">
    <source>
        <dbReference type="Proteomes" id="UP001595740"/>
    </source>
</evidence>
<dbReference type="InterPro" id="IPR018060">
    <property type="entry name" value="HTH_AraC"/>
</dbReference>
<name>A0ABV7RRE4_9GAMM</name>
<dbReference type="Proteomes" id="UP001595740">
    <property type="component" value="Unassembled WGS sequence"/>
</dbReference>
<proteinExistence type="predicted"/>
<keyword evidence="6" id="KW-1185">Reference proteome</keyword>
<dbReference type="InterPro" id="IPR037923">
    <property type="entry name" value="HTH-like"/>
</dbReference>
<dbReference type="PROSITE" id="PS01124">
    <property type="entry name" value="HTH_ARAC_FAMILY_2"/>
    <property type="match status" value="1"/>
</dbReference>
<dbReference type="SMART" id="SM00342">
    <property type="entry name" value="HTH_ARAC"/>
    <property type="match status" value="1"/>
</dbReference>
<sequence length="274" mass="30015">MQLPLRATAPAPLTYPGDLHVAHYVTRPGTVTLSAVAEHRIKIHRGTPVTGSCGISRFRYAHGDVDLLPAGSADSWQEDHTSTSVMLHFAPSLLARTADELGLDGARIGLAAQHQLRDPQIEHIAWALDADREAGRPGGRLYTDSLTTALLSHLLARHRTAQAPRHGLSKPQLQRVTEHIDAHLDEDLSLARLAHVAGLSASHLKTQFKRSTGLPLHAYVVQRRVERARTLLLRRELPASRIALDVGFAHQSHMVRCLRRVLGADAAPLLRRAA</sequence>
<evidence type="ECO:0000256" key="1">
    <source>
        <dbReference type="ARBA" id="ARBA00023015"/>
    </source>
</evidence>
<dbReference type="EMBL" id="JBHRXK010000002">
    <property type="protein sequence ID" value="MFC3550436.1"/>
    <property type="molecule type" value="Genomic_DNA"/>
</dbReference>
<keyword evidence="3" id="KW-0804">Transcription</keyword>
<gene>
    <name evidence="5" type="ORF">ACFOLC_05350</name>
</gene>
<evidence type="ECO:0000256" key="3">
    <source>
        <dbReference type="ARBA" id="ARBA00023163"/>
    </source>
</evidence>
<keyword evidence="1" id="KW-0805">Transcription regulation</keyword>
<dbReference type="Pfam" id="PF12833">
    <property type="entry name" value="HTH_18"/>
    <property type="match status" value="1"/>
</dbReference>